<dbReference type="PRINTS" id="PR01210">
    <property type="entry name" value="GGTRANSPTASE"/>
</dbReference>
<dbReference type="Proteomes" id="UP001301350">
    <property type="component" value="Unassembled WGS sequence"/>
</dbReference>
<gene>
    <name evidence="1" type="ORF">CDCA_CDCA07G2096</name>
</gene>
<dbReference type="InterPro" id="IPR043138">
    <property type="entry name" value="GGT_lsub"/>
</dbReference>
<dbReference type="Pfam" id="PF01019">
    <property type="entry name" value="G_glu_transpept"/>
    <property type="match status" value="1"/>
</dbReference>
<dbReference type="InterPro" id="IPR043137">
    <property type="entry name" value="GGT_ssub_C"/>
</dbReference>
<sequence>MCASSQPLASQAGAQVLREGGTAADAAVAMAAVLAVTEPCSTGIGGDALGLFLDGATGKVEALVGVGRAPQHLTRERLQAAGVSTLEPTSPFAVTVPGAPAAWCDAVERFGSGASAAARARVLETAIRLAEGGAPISPVSAHHWRRAEAVLRSSPGGHALLVDGERAPRVGEVFRNPDLARTLRLVAQHGVDGFYRGPVAAAICERLAAVPMLPTDLEAHTSEVVRPLWADYRGKRVYEVPSPAHGLAVLIALRVLEGVDLHAAAGEPHNNAAYLDVLIRAMRIGFAVAAMHVADHTARPDACTVCGGVTCAEVCYLLSDAYIDDCRKRMLAGQTLDDPGGGHTAPETIGGRDTVQFCAVDVHGNACSFINSTCLGFGSGIVPNGCGFSLQNRGLGFSLDPSSPNCIGPGKRPYHTLIPALATHADTGQLYAAFGVMGGMMQPQGHLQVVLNMLEWDMDPQETLDAPRFCIESGAFHAVHMATANVALEEGISDATADALAAAGHVIHRRQVRGHHRAIFGRGQVIRRDPDSGVLWGGSDPRADGCAIPVL</sequence>
<organism evidence="1 2">
    <name type="scientific">Cyanidium caldarium</name>
    <name type="common">Red alga</name>
    <dbReference type="NCBI Taxonomy" id="2771"/>
    <lineage>
        <taxon>Eukaryota</taxon>
        <taxon>Rhodophyta</taxon>
        <taxon>Bangiophyceae</taxon>
        <taxon>Cyanidiales</taxon>
        <taxon>Cyanidiaceae</taxon>
        <taxon>Cyanidium</taxon>
    </lineage>
</organism>
<dbReference type="SUPFAM" id="SSF56235">
    <property type="entry name" value="N-terminal nucleophile aminohydrolases (Ntn hydrolases)"/>
    <property type="match status" value="1"/>
</dbReference>
<dbReference type="InterPro" id="IPR029055">
    <property type="entry name" value="Ntn_hydrolases_N"/>
</dbReference>
<dbReference type="PANTHER" id="PTHR43881">
    <property type="entry name" value="GAMMA-GLUTAMYLTRANSPEPTIDASE (AFU_ORTHOLOGUE AFUA_4G13580)"/>
    <property type="match status" value="1"/>
</dbReference>
<dbReference type="EMBL" id="JANCYW010000007">
    <property type="protein sequence ID" value="KAK4536071.1"/>
    <property type="molecule type" value="Genomic_DNA"/>
</dbReference>
<evidence type="ECO:0008006" key="3">
    <source>
        <dbReference type="Google" id="ProtNLM"/>
    </source>
</evidence>
<evidence type="ECO:0000313" key="2">
    <source>
        <dbReference type="Proteomes" id="UP001301350"/>
    </source>
</evidence>
<dbReference type="PANTHER" id="PTHR43881:SF1">
    <property type="entry name" value="GAMMA-GLUTAMYLTRANSPEPTIDASE (AFU_ORTHOLOGUE AFUA_4G13580)"/>
    <property type="match status" value="1"/>
</dbReference>
<dbReference type="Gene3D" id="3.60.20.40">
    <property type="match status" value="1"/>
</dbReference>
<reference evidence="1 2" key="1">
    <citation type="submission" date="2022-07" db="EMBL/GenBank/DDBJ databases">
        <title>Genome-wide signatures of adaptation to extreme environments.</title>
        <authorList>
            <person name="Cho C.H."/>
            <person name="Yoon H.S."/>
        </authorList>
    </citation>
    <scope>NUCLEOTIDE SEQUENCE [LARGE SCALE GENOMIC DNA]</scope>
    <source>
        <strain evidence="1 2">DBV 063 E5</strain>
    </source>
</reference>
<dbReference type="Gene3D" id="1.10.246.130">
    <property type="match status" value="1"/>
</dbReference>
<protein>
    <recommendedName>
        <fullName evidence="3">Gamma-glutamyltransferase</fullName>
    </recommendedName>
</protein>
<evidence type="ECO:0000313" key="1">
    <source>
        <dbReference type="EMBL" id="KAK4536071.1"/>
    </source>
</evidence>
<dbReference type="AlphaFoldDB" id="A0AAV9IVF7"/>
<accession>A0AAV9IVF7</accession>
<keyword evidence="2" id="KW-1185">Reference proteome</keyword>
<dbReference type="InterPro" id="IPR052896">
    <property type="entry name" value="GGT-like_enzyme"/>
</dbReference>
<proteinExistence type="predicted"/>
<name>A0AAV9IVF7_CYACA</name>
<comment type="caution">
    <text evidence="1">The sequence shown here is derived from an EMBL/GenBank/DDBJ whole genome shotgun (WGS) entry which is preliminary data.</text>
</comment>